<accession>A0A3G8GXT2</accession>
<dbReference type="KEGG" id="cpau:EHF44_01265"/>
<dbReference type="PANTHER" id="PTHR30097:SF4">
    <property type="entry name" value="SLR6042 PROTEIN"/>
    <property type="match status" value="1"/>
</dbReference>
<feature type="domain" description="CzcB-like C-terminal circularly permuted SH3-like" evidence="3">
    <location>
        <begin position="294"/>
        <end position="353"/>
    </location>
</feature>
<keyword evidence="2" id="KW-0732">Signal</keyword>
<evidence type="ECO:0000313" key="4">
    <source>
        <dbReference type="EMBL" id="AZG12132.1"/>
    </source>
</evidence>
<dbReference type="InterPro" id="IPR058649">
    <property type="entry name" value="CzcB_C"/>
</dbReference>
<dbReference type="GO" id="GO:0060003">
    <property type="term" value="P:copper ion export"/>
    <property type="evidence" value="ECO:0007669"/>
    <property type="project" value="TreeGrafter"/>
</dbReference>
<dbReference type="Pfam" id="PF25975">
    <property type="entry name" value="CzcB_C"/>
    <property type="match status" value="1"/>
</dbReference>
<protein>
    <submittedName>
        <fullName evidence="4">Efflux transporter periplasmic adaptor subunit</fullName>
    </submittedName>
</protein>
<sequence>MFLKRIVVVGASIALTAFPVRWATAQPAAQAVSLSAEQARALGVRFSSVAASGGLEVGTHARVVFKPDAQYVVAAPYAGVVPRALVSLGQTVRPSQPLASFLSPQLFEASRALTEANSQARLAQQSLARDKALFDDGIIAGSRWQATQARAAEANAMAMARRAELASAGIAFAGAGGEAQLIANHGGVVSEVNAVPGARVEAAAPLFRIVDPAALELDLLVGRDVPVPTIGDRIEIVPRGASGTVIGVAPSGDGTAGVRVRASLERRGDLRAGESVNVTLKLRGSNGAGASGLVRVPAAALAYVSGVPGVFVATDKGFRFQEVAVASTDDAVAVLRANLPTGTRVAVAGVGALKGLLAGEQ</sequence>
<dbReference type="GO" id="GO:0015679">
    <property type="term" value="P:plasma membrane copper ion transport"/>
    <property type="evidence" value="ECO:0007669"/>
    <property type="project" value="TreeGrafter"/>
</dbReference>
<organism evidence="4 5">
    <name type="scientific">Cupriavidus pauculus</name>
    <dbReference type="NCBI Taxonomy" id="82633"/>
    <lineage>
        <taxon>Bacteria</taxon>
        <taxon>Pseudomonadati</taxon>
        <taxon>Pseudomonadota</taxon>
        <taxon>Betaproteobacteria</taxon>
        <taxon>Burkholderiales</taxon>
        <taxon>Burkholderiaceae</taxon>
        <taxon>Cupriavidus</taxon>
    </lineage>
</organism>
<dbReference type="EMBL" id="CP033968">
    <property type="protein sequence ID" value="AZG12132.1"/>
    <property type="molecule type" value="Genomic_DNA"/>
</dbReference>
<keyword evidence="4" id="KW-0614">Plasmid</keyword>
<name>A0A3G8GXT2_9BURK</name>
<dbReference type="GO" id="GO:0046914">
    <property type="term" value="F:transition metal ion binding"/>
    <property type="evidence" value="ECO:0007669"/>
    <property type="project" value="TreeGrafter"/>
</dbReference>
<dbReference type="Gene3D" id="2.40.420.20">
    <property type="match status" value="1"/>
</dbReference>
<feature type="chain" id="PRO_5018242721" evidence="2">
    <location>
        <begin position="23"/>
        <end position="361"/>
    </location>
</feature>
<dbReference type="RefSeq" id="WP_059416143.1">
    <property type="nucleotide sequence ID" value="NZ_CP033968.1"/>
</dbReference>
<dbReference type="PANTHER" id="PTHR30097">
    <property type="entry name" value="CATION EFFLUX SYSTEM PROTEIN CUSB"/>
    <property type="match status" value="1"/>
</dbReference>
<keyword evidence="1" id="KW-0813">Transport</keyword>
<dbReference type="Gene3D" id="1.10.287.470">
    <property type="entry name" value="Helix hairpin bin"/>
    <property type="match status" value="1"/>
</dbReference>
<gene>
    <name evidence="4" type="ORF">EHF44_01265</name>
</gene>
<reference evidence="5" key="1">
    <citation type="submission" date="2018-11" db="EMBL/GenBank/DDBJ databases">
        <title>FDA dAtabase for Regulatory Grade micrObial Sequences (FDA-ARGOS): Supporting development and validation of Infectious Disease Dx tests.</title>
        <authorList>
            <person name="Goldberg B."/>
            <person name="Campos J."/>
            <person name="Tallon L."/>
            <person name="Sadzewicz L."/>
            <person name="Zhao X."/>
            <person name="Vavikolanu K."/>
            <person name="Mehta A."/>
            <person name="Aluvathingal J."/>
            <person name="Nadendla S."/>
            <person name="Geyer C."/>
            <person name="Nandy P."/>
            <person name="Yan Y."/>
            <person name="Sichtig H."/>
        </authorList>
    </citation>
    <scope>NUCLEOTIDE SEQUENCE [LARGE SCALE GENOMIC DNA]</scope>
    <source>
        <strain evidence="5">FDAARGOS_614</strain>
        <plasmid evidence="5">unnamed1</plasmid>
    </source>
</reference>
<dbReference type="Proteomes" id="UP000270411">
    <property type="component" value="Plasmid unnamed1"/>
</dbReference>
<evidence type="ECO:0000256" key="2">
    <source>
        <dbReference type="SAM" id="SignalP"/>
    </source>
</evidence>
<proteinExistence type="predicted"/>
<dbReference type="OrthoDB" id="9806939at2"/>
<dbReference type="Gene3D" id="2.40.50.100">
    <property type="match status" value="1"/>
</dbReference>
<evidence type="ECO:0000256" key="1">
    <source>
        <dbReference type="ARBA" id="ARBA00022448"/>
    </source>
</evidence>
<geneLocation type="plasmid" evidence="4">
    <name>unnamed1</name>
</geneLocation>
<dbReference type="InterPro" id="IPR051909">
    <property type="entry name" value="MFP_Cation_Efflux"/>
</dbReference>
<dbReference type="GO" id="GO:0030288">
    <property type="term" value="C:outer membrane-bounded periplasmic space"/>
    <property type="evidence" value="ECO:0007669"/>
    <property type="project" value="TreeGrafter"/>
</dbReference>
<evidence type="ECO:0000313" key="5">
    <source>
        <dbReference type="Proteomes" id="UP000270411"/>
    </source>
</evidence>
<feature type="signal peptide" evidence="2">
    <location>
        <begin position="1"/>
        <end position="22"/>
    </location>
</feature>
<dbReference type="AlphaFoldDB" id="A0A3G8GXT2"/>
<evidence type="ECO:0000259" key="3">
    <source>
        <dbReference type="Pfam" id="PF25975"/>
    </source>
</evidence>